<dbReference type="EMBL" id="MLJW01000621">
    <property type="protein sequence ID" value="OIQ84381.1"/>
    <property type="molecule type" value="Genomic_DNA"/>
</dbReference>
<evidence type="ECO:0000259" key="1">
    <source>
        <dbReference type="SMART" id="SM00849"/>
    </source>
</evidence>
<dbReference type="InterPro" id="IPR036866">
    <property type="entry name" value="RibonucZ/Hydroxyglut_hydro"/>
</dbReference>
<dbReference type="InterPro" id="IPR037482">
    <property type="entry name" value="ST1585_MBL-fold"/>
</dbReference>
<dbReference type="CDD" id="cd07726">
    <property type="entry name" value="ST1585-like_MBL-fold"/>
    <property type="match status" value="1"/>
</dbReference>
<dbReference type="Pfam" id="PF00753">
    <property type="entry name" value="Lactamase_B"/>
    <property type="match status" value="1"/>
</dbReference>
<dbReference type="AlphaFoldDB" id="A0A1J5R8A4"/>
<dbReference type="PANTHER" id="PTHR42951:SF22">
    <property type="entry name" value="METALLO BETA-LACTAMASE SUPERFAMILY LIPOPROTEIN"/>
    <property type="match status" value="1"/>
</dbReference>
<dbReference type="InterPro" id="IPR050855">
    <property type="entry name" value="NDM-1-like"/>
</dbReference>
<dbReference type="GO" id="GO:0004416">
    <property type="term" value="F:hydroxyacylglutathione hydrolase activity"/>
    <property type="evidence" value="ECO:0007669"/>
    <property type="project" value="UniProtKB-EC"/>
</dbReference>
<name>A0A1J5R8A4_9ZZZZ</name>
<dbReference type="Gene3D" id="3.60.15.10">
    <property type="entry name" value="Ribonuclease Z/Hydroxyacylglutathione hydrolase-like"/>
    <property type="match status" value="1"/>
</dbReference>
<dbReference type="SMART" id="SM00849">
    <property type="entry name" value="Lactamase_B"/>
    <property type="match status" value="1"/>
</dbReference>
<accession>A0A1J5R8A4</accession>
<dbReference type="SUPFAM" id="SSF56281">
    <property type="entry name" value="Metallo-hydrolase/oxidoreductase"/>
    <property type="match status" value="1"/>
</dbReference>
<reference evidence="2" key="1">
    <citation type="submission" date="2016-10" db="EMBL/GenBank/DDBJ databases">
        <title>Sequence of Gallionella enrichment culture.</title>
        <authorList>
            <person name="Poehlein A."/>
            <person name="Muehling M."/>
            <person name="Daniel R."/>
        </authorList>
    </citation>
    <scope>NUCLEOTIDE SEQUENCE</scope>
</reference>
<gene>
    <name evidence="2" type="primary">gloB_15</name>
    <name evidence="2" type="ORF">GALL_337890</name>
</gene>
<evidence type="ECO:0000313" key="2">
    <source>
        <dbReference type="EMBL" id="OIQ84381.1"/>
    </source>
</evidence>
<protein>
    <submittedName>
        <fullName evidence="2">Hydroxyacylglutathione hydrolase</fullName>
        <ecNumber evidence="2">3.1.2.6</ecNumber>
    </submittedName>
</protein>
<proteinExistence type="predicted"/>
<keyword evidence="2" id="KW-0378">Hydrolase</keyword>
<sequence>MANMDILTDHGQGIYAIDSGFGRPRLNAVHLIVANGHAALIDSANNHAVPRVLEALAKLGIAPEQVDYLILTHVHLDHAGGAGSLMAALPEARLVVHPRGARHVADPSRLIAGTIAVYGEEAARRMYGDILPVAATRIVEARDGQTLALGRRELTLFDTPGHARHHLSIRDGDTGQIFAGDSFGLSYRELDRDGRCFAFPATTPVQFDPAALHRSVDLIAGQRPTAVYVTHYSRVGDIPRLAADLHRLIDAHADLALRERDGPGRHQRLTAGLAQIVIAEGQRQDWALRDDDLLALMAMDIELNAQGLGAWLDAA</sequence>
<organism evidence="2">
    <name type="scientific">mine drainage metagenome</name>
    <dbReference type="NCBI Taxonomy" id="410659"/>
    <lineage>
        <taxon>unclassified sequences</taxon>
        <taxon>metagenomes</taxon>
        <taxon>ecological metagenomes</taxon>
    </lineage>
</organism>
<comment type="caution">
    <text evidence="2">The sequence shown here is derived from an EMBL/GenBank/DDBJ whole genome shotgun (WGS) entry which is preliminary data.</text>
</comment>
<dbReference type="PANTHER" id="PTHR42951">
    <property type="entry name" value="METALLO-BETA-LACTAMASE DOMAIN-CONTAINING"/>
    <property type="match status" value="1"/>
</dbReference>
<dbReference type="EC" id="3.1.2.6" evidence="2"/>
<feature type="domain" description="Metallo-beta-lactamase" evidence="1">
    <location>
        <begin position="26"/>
        <end position="231"/>
    </location>
</feature>
<dbReference type="InterPro" id="IPR001279">
    <property type="entry name" value="Metallo-B-lactamas"/>
</dbReference>